<comment type="subcellular location">
    <subcellularLocation>
        <location evidence="1">Membrane</location>
        <topology evidence="1">Multi-pass membrane protein</topology>
    </subcellularLocation>
    <subcellularLocation>
        <location evidence="2">Plastid</location>
        <location evidence="2">Chloroplast</location>
    </subcellularLocation>
</comment>
<gene>
    <name evidence="14" type="ORF">CYCCA115_LOCUS23418</name>
</gene>
<dbReference type="PANTHER" id="PTHR31412">
    <property type="entry name" value="ZINC METALLOPROTEASE EGY1"/>
    <property type="match status" value="1"/>
</dbReference>
<feature type="chain" id="PRO_5042295744" evidence="13">
    <location>
        <begin position="24"/>
        <end position="433"/>
    </location>
</feature>
<comment type="similarity">
    <text evidence="3">Belongs to the peptidase M50B family.</text>
</comment>
<evidence type="ECO:0000256" key="11">
    <source>
        <dbReference type="ARBA" id="ARBA00023136"/>
    </source>
</evidence>
<evidence type="ECO:0000256" key="10">
    <source>
        <dbReference type="ARBA" id="ARBA00022989"/>
    </source>
</evidence>
<accession>A0AAD2GBY6</accession>
<evidence type="ECO:0000256" key="13">
    <source>
        <dbReference type="SAM" id="SignalP"/>
    </source>
</evidence>
<keyword evidence="15" id="KW-1185">Reference proteome</keyword>
<dbReference type="GO" id="GO:0006508">
    <property type="term" value="P:proteolysis"/>
    <property type="evidence" value="ECO:0007669"/>
    <property type="project" value="UniProtKB-KW"/>
</dbReference>
<dbReference type="PANTHER" id="PTHR31412:SF0">
    <property type="entry name" value="ZINC METALLOPROTEASE EGY1, CHLOROPLASTIC-RELATED"/>
    <property type="match status" value="1"/>
</dbReference>
<feature type="signal peptide" evidence="13">
    <location>
        <begin position="1"/>
        <end position="23"/>
    </location>
</feature>
<keyword evidence="8" id="KW-0378">Hydrolase</keyword>
<keyword evidence="7" id="KW-0812">Transmembrane</keyword>
<evidence type="ECO:0000256" key="2">
    <source>
        <dbReference type="ARBA" id="ARBA00004229"/>
    </source>
</evidence>
<dbReference type="GO" id="GO:0009507">
    <property type="term" value="C:chloroplast"/>
    <property type="evidence" value="ECO:0007669"/>
    <property type="project" value="UniProtKB-SubCell"/>
</dbReference>
<dbReference type="GO" id="GO:0008233">
    <property type="term" value="F:peptidase activity"/>
    <property type="evidence" value="ECO:0007669"/>
    <property type="project" value="UniProtKB-KW"/>
</dbReference>
<organism evidence="14 15">
    <name type="scientific">Cylindrotheca closterium</name>
    <dbReference type="NCBI Taxonomy" id="2856"/>
    <lineage>
        <taxon>Eukaryota</taxon>
        <taxon>Sar</taxon>
        <taxon>Stramenopiles</taxon>
        <taxon>Ochrophyta</taxon>
        <taxon>Bacillariophyta</taxon>
        <taxon>Bacillariophyceae</taxon>
        <taxon>Bacillariophycidae</taxon>
        <taxon>Bacillariales</taxon>
        <taxon>Bacillariaceae</taxon>
        <taxon>Cylindrotheca</taxon>
    </lineage>
</organism>
<keyword evidence="9" id="KW-0809">Transit peptide</keyword>
<sequence length="433" mass="47067">MGNMKGFSVCGLVLLFSLAITNGFREAQLTHRKFSLHQLRSHRKQREELVKQRGELVNILETIDELKNDLNGIDSEIDLSKSRIAINHFGDEVVTALAALVPPIGLSTEEYVEAMRFYLHLPPSVRNGLVERLNLEGETAGDYQMIPDIIASLYEEHTSPSLSLPGSLSNKTAIQKIATGGNLDEILQDSTPVVESTFRALFGYLSRHTKKSPTSEEIASLMKILKDEKKISNGNPIKVPGAYVISGIERKVNAESLLNCIDASVPEDWDCSFLDLFGIDALPSLSVGVLKLSTFGGSFVDYVNGGRGFITAQENDATVPLHPLFIAGYCGMIISAVSLLPVGATDGGRLSLAIFGRQGHALVSGVTWLALLGASLTLNDDQGRVLTAALVVNSLVQNDMEIPCRIETDEVDTKRLALCFTLWFLAALILVPM</sequence>
<evidence type="ECO:0000256" key="3">
    <source>
        <dbReference type="ARBA" id="ARBA00007931"/>
    </source>
</evidence>
<reference evidence="14" key="1">
    <citation type="submission" date="2023-08" db="EMBL/GenBank/DDBJ databases">
        <authorList>
            <person name="Audoor S."/>
            <person name="Bilcke G."/>
        </authorList>
    </citation>
    <scope>NUCLEOTIDE SEQUENCE</scope>
</reference>
<keyword evidence="12" id="KW-0175">Coiled coil</keyword>
<dbReference type="GO" id="GO:0016020">
    <property type="term" value="C:membrane"/>
    <property type="evidence" value="ECO:0007669"/>
    <property type="project" value="UniProtKB-SubCell"/>
</dbReference>
<keyword evidence="4" id="KW-0150">Chloroplast</keyword>
<protein>
    <submittedName>
        <fullName evidence="14">Uncharacterized protein</fullName>
    </submittedName>
</protein>
<evidence type="ECO:0000313" key="15">
    <source>
        <dbReference type="Proteomes" id="UP001295423"/>
    </source>
</evidence>
<name>A0AAD2GBY6_9STRA</name>
<evidence type="ECO:0000313" key="14">
    <source>
        <dbReference type="EMBL" id="CAJ1968824.1"/>
    </source>
</evidence>
<keyword evidence="13" id="KW-0732">Signal</keyword>
<evidence type="ECO:0000256" key="7">
    <source>
        <dbReference type="ARBA" id="ARBA00022692"/>
    </source>
</evidence>
<evidence type="ECO:0000256" key="9">
    <source>
        <dbReference type="ARBA" id="ARBA00022946"/>
    </source>
</evidence>
<evidence type="ECO:0000256" key="6">
    <source>
        <dbReference type="ARBA" id="ARBA00022670"/>
    </source>
</evidence>
<proteinExistence type="inferred from homology"/>
<evidence type="ECO:0000256" key="5">
    <source>
        <dbReference type="ARBA" id="ARBA00022640"/>
    </source>
</evidence>
<dbReference type="Proteomes" id="UP001295423">
    <property type="component" value="Unassembled WGS sequence"/>
</dbReference>
<evidence type="ECO:0000256" key="8">
    <source>
        <dbReference type="ARBA" id="ARBA00022801"/>
    </source>
</evidence>
<dbReference type="EMBL" id="CAKOGP040002409">
    <property type="protein sequence ID" value="CAJ1968824.1"/>
    <property type="molecule type" value="Genomic_DNA"/>
</dbReference>
<feature type="coiled-coil region" evidence="12">
    <location>
        <begin position="49"/>
        <end position="83"/>
    </location>
</feature>
<dbReference type="InterPro" id="IPR044838">
    <property type="entry name" value="EGY1-like"/>
</dbReference>
<keyword evidence="10" id="KW-1133">Transmembrane helix</keyword>
<evidence type="ECO:0000256" key="4">
    <source>
        <dbReference type="ARBA" id="ARBA00022528"/>
    </source>
</evidence>
<evidence type="ECO:0000256" key="12">
    <source>
        <dbReference type="SAM" id="Coils"/>
    </source>
</evidence>
<dbReference type="AlphaFoldDB" id="A0AAD2GBY6"/>
<keyword evidence="6" id="KW-0645">Protease</keyword>
<evidence type="ECO:0000256" key="1">
    <source>
        <dbReference type="ARBA" id="ARBA00004141"/>
    </source>
</evidence>
<keyword evidence="11" id="KW-0472">Membrane</keyword>
<keyword evidence="5" id="KW-0934">Plastid</keyword>
<comment type="caution">
    <text evidence="14">The sequence shown here is derived from an EMBL/GenBank/DDBJ whole genome shotgun (WGS) entry which is preliminary data.</text>
</comment>